<evidence type="ECO:0000256" key="6">
    <source>
        <dbReference type="SAM" id="MobiDB-lite"/>
    </source>
</evidence>
<dbReference type="AlphaFoldDB" id="A0ABD3JWE3"/>
<dbReference type="Pfam" id="PF02365">
    <property type="entry name" value="NAM"/>
    <property type="match status" value="1"/>
</dbReference>
<gene>
    <name evidence="8" type="ORF">ACJRO7_027599</name>
</gene>
<dbReference type="GO" id="GO:0005634">
    <property type="term" value="C:nucleus"/>
    <property type="evidence" value="ECO:0007669"/>
    <property type="project" value="UniProtKB-SubCell"/>
</dbReference>
<keyword evidence="9" id="KW-1185">Reference proteome</keyword>
<dbReference type="InterPro" id="IPR003441">
    <property type="entry name" value="NAC-dom"/>
</dbReference>
<name>A0ABD3JWE3_EUCGL</name>
<protein>
    <recommendedName>
        <fullName evidence="7">NAC domain-containing protein</fullName>
    </recommendedName>
</protein>
<dbReference type="Gene3D" id="2.170.150.80">
    <property type="entry name" value="NAC domain"/>
    <property type="match status" value="1"/>
</dbReference>
<keyword evidence="2" id="KW-0805">Transcription regulation</keyword>
<organism evidence="8 9">
    <name type="scientific">Eucalyptus globulus</name>
    <name type="common">Tasmanian blue gum</name>
    <dbReference type="NCBI Taxonomy" id="34317"/>
    <lineage>
        <taxon>Eukaryota</taxon>
        <taxon>Viridiplantae</taxon>
        <taxon>Streptophyta</taxon>
        <taxon>Embryophyta</taxon>
        <taxon>Tracheophyta</taxon>
        <taxon>Spermatophyta</taxon>
        <taxon>Magnoliopsida</taxon>
        <taxon>eudicotyledons</taxon>
        <taxon>Gunneridae</taxon>
        <taxon>Pentapetalae</taxon>
        <taxon>rosids</taxon>
        <taxon>malvids</taxon>
        <taxon>Myrtales</taxon>
        <taxon>Myrtaceae</taxon>
        <taxon>Myrtoideae</taxon>
        <taxon>Eucalypteae</taxon>
        <taxon>Eucalyptus</taxon>
    </lineage>
</organism>
<dbReference type="GO" id="GO:0003677">
    <property type="term" value="F:DNA binding"/>
    <property type="evidence" value="ECO:0007669"/>
    <property type="project" value="UniProtKB-KW"/>
</dbReference>
<dbReference type="PROSITE" id="PS51005">
    <property type="entry name" value="NAC"/>
    <property type="match status" value="1"/>
</dbReference>
<dbReference type="PANTHER" id="PTHR31989">
    <property type="entry name" value="NAC DOMAIN-CONTAINING PROTEIN 82-RELATED"/>
    <property type="match status" value="1"/>
</dbReference>
<feature type="compositionally biased region" description="Basic and acidic residues" evidence="6">
    <location>
        <begin position="269"/>
        <end position="278"/>
    </location>
</feature>
<evidence type="ECO:0000256" key="2">
    <source>
        <dbReference type="ARBA" id="ARBA00023015"/>
    </source>
</evidence>
<evidence type="ECO:0000256" key="1">
    <source>
        <dbReference type="ARBA" id="ARBA00004123"/>
    </source>
</evidence>
<comment type="caution">
    <text evidence="8">The sequence shown here is derived from an EMBL/GenBank/DDBJ whole genome shotgun (WGS) entry which is preliminary data.</text>
</comment>
<evidence type="ECO:0000256" key="5">
    <source>
        <dbReference type="ARBA" id="ARBA00023242"/>
    </source>
</evidence>
<evidence type="ECO:0000313" key="8">
    <source>
        <dbReference type="EMBL" id="KAL3730599.1"/>
    </source>
</evidence>
<dbReference type="Proteomes" id="UP001634007">
    <property type="component" value="Unassembled WGS sequence"/>
</dbReference>
<dbReference type="InterPro" id="IPR036093">
    <property type="entry name" value="NAC_dom_sf"/>
</dbReference>
<dbReference type="EMBL" id="JBJKBG010000007">
    <property type="protein sequence ID" value="KAL3730599.1"/>
    <property type="molecule type" value="Genomic_DNA"/>
</dbReference>
<feature type="domain" description="NAC" evidence="7">
    <location>
        <begin position="8"/>
        <end position="155"/>
    </location>
</feature>
<comment type="subcellular location">
    <subcellularLocation>
        <location evidence="1">Nucleus</location>
    </subcellularLocation>
</comment>
<evidence type="ECO:0000259" key="7">
    <source>
        <dbReference type="PROSITE" id="PS51005"/>
    </source>
</evidence>
<feature type="region of interest" description="Disordered" evidence="6">
    <location>
        <begin position="269"/>
        <end position="293"/>
    </location>
</feature>
<evidence type="ECO:0000256" key="4">
    <source>
        <dbReference type="ARBA" id="ARBA00023163"/>
    </source>
</evidence>
<accession>A0ABD3JWE3</accession>
<evidence type="ECO:0000313" key="9">
    <source>
        <dbReference type="Proteomes" id="UP001634007"/>
    </source>
</evidence>
<proteinExistence type="predicted"/>
<dbReference type="SUPFAM" id="SSF101941">
    <property type="entry name" value="NAC domain"/>
    <property type="match status" value="1"/>
</dbReference>
<keyword evidence="5" id="KW-0539">Nucleus</keyword>
<keyword evidence="4" id="KW-0804">Transcription</keyword>
<keyword evidence="3" id="KW-0238">DNA-binding</keyword>
<reference evidence="8 9" key="1">
    <citation type="submission" date="2024-11" db="EMBL/GenBank/DDBJ databases">
        <title>Chromosome-level genome assembly of Eucalyptus globulus Labill. provides insights into its genome evolution.</title>
        <authorList>
            <person name="Li X."/>
        </authorList>
    </citation>
    <scope>NUCLEOTIDE SEQUENCE [LARGE SCALE GENOMIC DNA]</scope>
    <source>
        <strain evidence="8">CL2024</strain>
        <tissue evidence="8">Fresh tender leaves</tissue>
    </source>
</reference>
<evidence type="ECO:0000256" key="3">
    <source>
        <dbReference type="ARBA" id="ARBA00023125"/>
    </source>
</evidence>
<sequence>MAGSMEERQVGYGFKPTEEQLVGHFLKKKLKGELEASAIPEVYIYDWEPADLFLLYDGFSSESSDGRECFFFCPRGRKRKTQLGFWKETSKKRIIQAPDSSKPMGTKRIFVYYEGRQPRGRRTDVAMHEYHLNTDDSDSEILDPTAMVLCRIINRKSKEAKSATASASTDLSSHLNIAQAIPGVTIESDHPTETLNTSLPDWNMPIPDQQPQMGKEQPSCCGDNWHVDGPSDSCCHIPNSPSDSISIMDLLNSDENTRQTQTCKEKHLLYDDNEHVDGPSDPSDGISLEDLSD</sequence>